<feature type="signal peptide" evidence="1">
    <location>
        <begin position="1"/>
        <end position="24"/>
    </location>
</feature>
<evidence type="ECO:0000313" key="3">
    <source>
        <dbReference type="Proteomes" id="UP000198211"/>
    </source>
</evidence>
<keyword evidence="1" id="KW-0732">Signal</keyword>
<dbReference type="AlphaFoldDB" id="A0A225VMG7"/>
<name>A0A225VMG7_9STRA</name>
<gene>
    <name evidence="2" type="ORF">PHMEG_00021861</name>
</gene>
<feature type="chain" id="PRO_5012533530" evidence="1">
    <location>
        <begin position="25"/>
        <end position="171"/>
    </location>
</feature>
<dbReference type="Proteomes" id="UP000198211">
    <property type="component" value="Unassembled WGS sequence"/>
</dbReference>
<accession>A0A225VMG7</accession>
<evidence type="ECO:0000256" key="1">
    <source>
        <dbReference type="SAM" id="SignalP"/>
    </source>
</evidence>
<keyword evidence="3" id="KW-1185">Reference proteome</keyword>
<comment type="caution">
    <text evidence="2">The sequence shown here is derived from an EMBL/GenBank/DDBJ whole genome shotgun (WGS) entry which is preliminary data.</text>
</comment>
<dbReference type="PROSITE" id="PS51257">
    <property type="entry name" value="PROKAR_LIPOPROTEIN"/>
    <property type="match status" value="1"/>
</dbReference>
<proteinExistence type="predicted"/>
<dbReference type="EMBL" id="NBNE01004180">
    <property type="protein sequence ID" value="OWZ05957.1"/>
    <property type="molecule type" value="Genomic_DNA"/>
</dbReference>
<protein>
    <submittedName>
        <fullName evidence="2">RxLR effector protein</fullName>
    </submittedName>
</protein>
<organism evidence="2 3">
    <name type="scientific">Phytophthora megakarya</name>
    <dbReference type="NCBI Taxonomy" id="4795"/>
    <lineage>
        <taxon>Eukaryota</taxon>
        <taxon>Sar</taxon>
        <taxon>Stramenopiles</taxon>
        <taxon>Oomycota</taxon>
        <taxon>Peronosporomycetes</taxon>
        <taxon>Peronosporales</taxon>
        <taxon>Peronosporaceae</taxon>
        <taxon>Phytophthora</taxon>
    </lineage>
</organism>
<sequence>MRFSIFLALLVTTFIACCPSFASAENVFNDVEVRRLRAEAVPVPAEAVKAVANPASVQAVMKAGNTLNERLFQMRAFKQIMAANGDEVAIKAAIKMVANTPKVSEENAAKFVSEAIVQGAKKNPKSWPRLKKFAMITLGAQVGALAVYGAYKLLTKDNSATVTTTTTTGSA</sequence>
<reference evidence="3" key="1">
    <citation type="submission" date="2017-03" db="EMBL/GenBank/DDBJ databases">
        <title>Phytopthora megakarya and P. palmivora, two closely related causual agents of cacao black pod achieved similar genome size and gene model numbers by different mechanisms.</title>
        <authorList>
            <person name="Ali S."/>
            <person name="Shao J."/>
            <person name="Larry D.J."/>
            <person name="Kronmiller B."/>
            <person name="Shen D."/>
            <person name="Strem M.D."/>
            <person name="Melnick R.L."/>
            <person name="Guiltinan M.J."/>
            <person name="Tyler B.M."/>
            <person name="Meinhardt L.W."/>
            <person name="Bailey B.A."/>
        </authorList>
    </citation>
    <scope>NUCLEOTIDE SEQUENCE [LARGE SCALE GENOMIC DNA]</scope>
    <source>
        <strain evidence="3">zdho120</strain>
    </source>
</reference>
<evidence type="ECO:0000313" key="2">
    <source>
        <dbReference type="EMBL" id="OWZ05957.1"/>
    </source>
</evidence>